<name>A0A8J3Y0V7_9ACTN</name>
<evidence type="ECO:0000259" key="1">
    <source>
        <dbReference type="Pfam" id="PF09511"/>
    </source>
</evidence>
<dbReference type="EMBL" id="BOOR01000071">
    <property type="protein sequence ID" value="GII58793.1"/>
    <property type="molecule type" value="Genomic_DNA"/>
</dbReference>
<proteinExistence type="predicted"/>
<dbReference type="RefSeq" id="WP_203948883.1">
    <property type="nucleotide sequence ID" value="NZ_BOOR01000071.1"/>
</dbReference>
<evidence type="ECO:0000313" key="2">
    <source>
        <dbReference type="EMBL" id="GII58793.1"/>
    </source>
</evidence>
<comment type="caution">
    <text evidence="2">The sequence shown here is derived from an EMBL/GenBank/DDBJ whole genome shotgun (WGS) entry which is preliminary data.</text>
</comment>
<dbReference type="Pfam" id="PF09511">
    <property type="entry name" value="RNA_lig_T4_1"/>
    <property type="match status" value="1"/>
</dbReference>
<evidence type="ECO:0000313" key="3">
    <source>
        <dbReference type="Proteomes" id="UP000605992"/>
    </source>
</evidence>
<keyword evidence="3" id="KW-1185">Reference proteome</keyword>
<sequence length="389" mass="42722">MPELRLPDLFDPGELAEAIERGHVRRESHPTLPLDIYNYTERCAYDRAWTTVTRTCRGLIVGHDGLVVVRGFEKFWNHGEPWDGPPDLTAPVEVMDKADGSLGLLFPRPGGWAVATRGSFVSEQARHASELLRSRYPDFSPPEGMTVLVEIVYPGNRIVCDYGDLDDLILLGAVETATGVARGPDAVPYWPGPRVQVFPAATLAEALALPPRPGAEGLVVRTLATGRLTKIKQADYLALHAVVTQTSARVIWEFLAVDACKDVVLQPKHWGSAVGVTPERAAEILRVGPDWEERFIAGVPDEFHAWVRSTATGLRESARALEAELGGLVAGLRERYGADRRGLASAVRGHEHAGALFRLYDGREITTYVWRALYPPASRSWGERPEAVA</sequence>
<gene>
    <name evidence="2" type="ORF">Pth03_71820</name>
</gene>
<dbReference type="InterPro" id="IPR019039">
    <property type="entry name" value="T4-Rnl1-like_N"/>
</dbReference>
<protein>
    <recommendedName>
        <fullName evidence="1">T4 RNA ligase 1-like N-terminal domain-containing protein</fullName>
    </recommendedName>
</protein>
<dbReference type="AlphaFoldDB" id="A0A8J3Y0V7"/>
<reference evidence="2" key="1">
    <citation type="submission" date="2021-01" db="EMBL/GenBank/DDBJ databases">
        <title>Whole genome shotgun sequence of Planotetraspora thailandica NBRC 104271.</title>
        <authorList>
            <person name="Komaki H."/>
            <person name="Tamura T."/>
        </authorList>
    </citation>
    <scope>NUCLEOTIDE SEQUENCE</scope>
    <source>
        <strain evidence="2">NBRC 104271</strain>
    </source>
</reference>
<dbReference type="Proteomes" id="UP000605992">
    <property type="component" value="Unassembled WGS sequence"/>
</dbReference>
<feature type="domain" description="T4 RNA ligase 1-like N-terminal" evidence="1">
    <location>
        <begin position="56"/>
        <end position="178"/>
    </location>
</feature>
<accession>A0A8J3Y0V7</accession>
<organism evidence="2 3">
    <name type="scientific">Planotetraspora thailandica</name>
    <dbReference type="NCBI Taxonomy" id="487172"/>
    <lineage>
        <taxon>Bacteria</taxon>
        <taxon>Bacillati</taxon>
        <taxon>Actinomycetota</taxon>
        <taxon>Actinomycetes</taxon>
        <taxon>Streptosporangiales</taxon>
        <taxon>Streptosporangiaceae</taxon>
        <taxon>Planotetraspora</taxon>
    </lineage>
</organism>